<dbReference type="Gene3D" id="1.20.1050.80">
    <property type="entry name" value="VPS9 domain"/>
    <property type="match status" value="1"/>
</dbReference>
<sequence>MESPRQQHGCTFAEYEVRKTNLRGRKQERLLRITDSGLFNLKKPDVVKRHIPFTDIKQITLVDTHHFTITFHSLHDYNYEAPTSAVIVRELRTYLEQHTDTENSQRAIEMAQRSPKPPPPLGISDEARIALQRRRKLEQLTGSCEDTRIGLEVDALVYDRTQDLGFTIKAYISNFKPGASFSETGAAVRRFIDQVKRHILTNCDTDALRQYQIVPEQFGTPVAPVAIADVVERSLFSAIVHPLTNPLNAQLVCEFETQDRAIRAFGDVAIAQEAMDVAATMIDPAGYATAVTAMRRLDGALNGMDAALMRGALLDAVRAIYTRAAAIGMQNVSADEFLPVLTFVIARSGLSRAMSAHAVLDTLLSDVDRRGEIGYYVTVYQTALGHLLSLTG</sequence>
<dbReference type="PROSITE" id="PS51205">
    <property type="entry name" value="VPS9"/>
    <property type="match status" value="1"/>
</dbReference>
<comment type="caution">
    <text evidence="2">The sequence shown here is derived from an EMBL/GenBank/DDBJ whole genome shotgun (WGS) entry which is preliminary data.</text>
</comment>
<dbReference type="Proteomes" id="UP000717585">
    <property type="component" value="Unassembled WGS sequence"/>
</dbReference>
<gene>
    <name evidence="2" type="ORF">J8273_4563</name>
</gene>
<accession>A0A8J6B1X4</accession>
<dbReference type="AlphaFoldDB" id="A0A8J6B1X4"/>
<dbReference type="Pfam" id="PF02204">
    <property type="entry name" value="VPS9"/>
    <property type="match status" value="1"/>
</dbReference>
<dbReference type="SUPFAM" id="SSF109993">
    <property type="entry name" value="VPS9 domain"/>
    <property type="match status" value="1"/>
</dbReference>
<dbReference type="EMBL" id="JAHDYR010000019">
    <property type="protein sequence ID" value="KAG9393963.1"/>
    <property type="molecule type" value="Genomic_DNA"/>
</dbReference>
<dbReference type="InterPro" id="IPR037191">
    <property type="entry name" value="VPS9_dom_sf"/>
</dbReference>
<evidence type="ECO:0000259" key="1">
    <source>
        <dbReference type="PROSITE" id="PS51205"/>
    </source>
</evidence>
<keyword evidence="3" id="KW-1185">Reference proteome</keyword>
<evidence type="ECO:0000313" key="2">
    <source>
        <dbReference type="EMBL" id="KAG9393963.1"/>
    </source>
</evidence>
<dbReference type="OrthoDB" id="10013007at2759"/>
<name>A0A8J6B1X4_9EUKA</name>
<feature type="domain" description="VPS9" evidence="1">
    <location>
        <begin position="252"/>
        <end position="392"/>
    </location>
</feature>
<proteinExistence type="predicted"/>
<evidence type="ECO:0000313" key="3">
    <source>
        <dbReference type="Proteomes" id="UP000717585"/>
    </source>
</evidence>
<dbReference type="InterPro" id="IPR003123">
    <property type="entry name" value="VPS9"/>
</dbReference>
<reference evidence="2" key="1">
    <citation type="submission" date="2021-05" db="EMBL/GenBank/DDBJ databases">
        <title>A free-living protist that lacks canonical eukaryotic 1 DNA replication and segregation systems.</title>
        <authorList>
            <person name="Salas-Leiva D.E."/>
            <person name="Tromer E.C."/>
            <person name="Curtis B.A."/>
            <person name="Jerlstrom-Hultqvist J."/>
            <person name="Kolisko M."/>
            <person name="Yi Z."/>
            <person name="Salas-Leiva J.S."/>
            <person name="Gallot-Lavallee L."/>
            <person name="Kops G.J.P.L."/>
            <person name="Archibald J.M."/>
            <person name="Simpson A.G.B."/>
            <person name="Roger A.J."/>
        </authorList>
    </citation>
    <scope>NUCLEOTIDE SEQUENCE</scope>
    <source>
        <strain evidence="2">BICM</strain>
    </source>
</reference>
<organism evidence="2 3">
    <name type="scientific">Carpediemonas membranifera</name>
    <dbReference type="NCBI Taxonomy" id="201153"/>
    <lineage>
        <taxon>Eukaryota</taxon>
        <taxon>Metamonada</taxon>
        <taxon>Carpediemonas-like organisms</taxon>
        <taxon>Carpediemonas</taxon>
    </lineage>
</organism>
<protein>
    <submittedName>
        <fullName evidence="2">Vacuolar sorting protein 9 domain-containing protein</fullName>
    </submittedName>
</protein>